<dbReference type="AlphaFoldDB" id="A0A2X5RCU5"/>
<dbReference type="EC" id="3.6.3.2" evidence="3"/>
<evidence type="ECO:0000256" key="1">
    <source>
        <dbReference type="SAM" id="Phobius"/>
    </source>
</evidence>
<organism evidence="3 4">
    <name type="scientific">Tatumella ptyseos</name>
    <dbReference type="NCBI Taxonomy" id="82987"/>
    <lineage>
        <taxon>Bacteria</taxon>
        <taxon>Pseudomonadati</taxon>
        <taxon>Pseudomonadota</taxon>
        <taxon>Gammaproteobacteria</taxon>
        <taxon>Enterobacterales</taxon>
        <taxon>Erwiniaceae</taxon>
        <taxon>Tatumella</taxon>
    </lineage>
</organism>
<dbReference type="PANTHER" id="PTHR42861">
    <property type="entry name" value="CALCIUM-TRANSPORTING ATPASE"/>
    <property type="match status" value="1"/>
</dbReference>
<name>A0A2X5RCU5_9GAMM</name>
<dbReference type="Pfam" id="PF00122">
    <property type="entry name" value="E1-E2_ATPase"/>
    <property type="match status" value="1"/>
</dbReference>
<gene>
    <name evidence="3" type="primary">mgtB_1</name>
    <name evidence="3" type="ORF">NCTC11468_03061</name>
</gene>
<reference evidence="3 4" key="1">
    <citation type="submission" date="2018-06" db="EMBL/GenBank/DDBJ databases">
        <authorList>
            <consortium name="Pathogen Informatics"/>
            <person name="Doyle S."/>
        </authorList>
    </citation>
    <scope>NUCLEOTIDE SEQUENCE [LARGE SCALE GENOMIC DNA]</scope>
    <source>
        <strain evidence="3 4">NCTC11468</strain>
    </source>
</reference>
<evidence type="ECO:0000313" key="4">
    <source>
        <dbReference type="Proteomes" id="UP000248758"/>
    </source>
</evidence>
<dbReference type="Proteomes" id="UP000248758">
    <property type="component" value="Chromosome 1"/>
</dbReference>
<dbReference type="EMBL" id="LS483499">
    <property type="protein sequence ID" value="SQK76245.1"/>
    <property type="molecule type" value="Genomic_DNA"/>
</dbReference>
<dbReference type="InterPro" id="IPR059000">
    <property type="entry name" value="ATPase_P-type_domA"/>
</dbReference>
<keyword evidence="3" id="KW-0378">Hydrolase</keyword>
<dbReference type="KEGG" id="tpty:NCTC11468_03061"/>
<feature type="transmembrane region" description="Helical" evidence="1">
    <location>
        <begin position="83"/>
        <end position="101"/>
    </location>
</feature>
<evidence type="ECO:0000313" key="3">
    <source>
        <dbReference type="EMBL" id="SQK76245.1"/>
    </source>
</evidence>
<keyword evidence="1" id="KW-0812">Transmembrane</keyword>
<keyword evidence="1" id="KW-1133">Transmembrane helix</keyword>
<dbReference type="Gene3D" id="1.20.1110.10">
    <property type="entry name" value="Calcium-transporting ATPase, transmembrane domain"/>
    <property type="match status" value="1"/>
</dbReference>
<protein>
    <submittedName>
        <fullName evidence="3">Magnesium-transporting ATPase, P-type 1</fullName>
        <ecNumber evidence="3">3.6.3.2</ecNumber>
    </submittedName>
</protein>
<dbReference type="InterPro" id="IPR004014">
    <property type="entry name" value="ATPase_P-typ_cation-transptr_N"/>
</dbReference>
<proteinExistence type="predicted"/>
<dbReference type="SUPFAM" id="SSF81653">
    <property type="entry name" value="Calcium ATPase, transduction domain A"/>
    <property type="match status" value="1"/>
</dbReference>
<evidence type="ECO:0000259" key="2">
    <source>
        <dbReference type="SMART" id="SM00831"/>
    </source>
</evidence>
<feature type="transmembrane region" description="Helical" evidence="1">
    <location>
        <begin position="113"/>
        <end position="130"/>
    </location>
</feature>
<dbReference type="InterPro" id="IPR023298">
    <property type="entry name" value="ATPase_P-typ_TM_dom_sf"/>
</dbReference>
<dbReference type="Gene3D" id="2.70.150.10">
    <property type="entry name" value="Calcium-transporting ATPase, cytoplasmic transduction domain A"/>
    <property type="match status" value="1"/>
</dbReference>
<feature type="domain" description="Cation-transporting P-type ATPase N-terminal" evidence="2">
    <location>
        <begin position="25"/>
        <end position="99"/>
    </location>
</feature>
<keyword evidence="1" id="KW-0472">Membrane</keyword>
<dbReference type="SMART" id="SM00831">
    <property type="entry name" value="Cation_ATPase_N"/>
    <property type="match status" value="1"/>
</dbReference>
<dbReference type="InterPro" id="IPR008250">
    <property type="entry name" value="ATPase_P-typ_transduc_dom_A_sf"/>
</dbReference>
<sequence length="236" mass="26318">MTQIINTRPLLQEKQQPQTPEWLISHHITTSTEATLASLDAGSQGLTAEQVADRQHRFGPNEIAVKKAPPALIQWLQAFNNPFIYVLLALAIVSFVTDYWIPLRAGDKPDLTSVIIMSCMILFSTLLRFVQEFRTNKAADALNSLVEVTVNVRRQDEQHQSVVLSVPRHEIVPGDIIMLSAGDIVPADLRLLESSSLQLNQSVLTGETLPVEKHAGFMRKSHRLRSANRHCSTSQP</sequence>
<dbReference type="SUPFAM" id="SSF81665">
    <property type="entry name" value="Calcium ATPase, transmembrane domain M"/>
    <property type="match status" value="1"/>
</dbReference>
<accession>A0A2X5RCU5</accession>
<dbReference type="Pfam" id="PF00690">
    <property type="entry name" value="Cation_ATPase_N"/>
    <property type="match status" value="1"/>
</dbReference>
<dbReference type="GO" id="GO:0022857">
    <property type="term" value="F:transmembrane transporter activity"/>
    <property type="evidence" value="ECO:0007669"/>
    <property type="project" value="UniProtKB-ARBA"/>
</dbReference>
<dbReference type="GO" id="GO:0016787">
    <property type="term" value="F:hydrolase activity"/>
    <property type="evidence" value="ECO:0007669"/>
    <property type="project" value="UniProtKB-KW"/>
</dbReference>